<dbReference type="Proteomes" id="UP001634394">
    <property type="component" value="Unassembled WGS sequence"/>
</dbReference>
<evidence type="ECO:0000256" key="2">
    <source>
        <dbReference type="ARBA" id="ARBA00023043"/>
    </source>
</evidence>
<accession>A0ABD3UZF6</accession>
<dbReference type="Pfam" id="PF12796">
    <property type="entry name" value="Ank_2"/>
    <property type="match status" value="3"/>
</dbReference>
<dbReference type="SMART" id="SM00248">
    <property type="entry name" value="ANK"/>
    <property type="match status" value="8"/>
</dbReference>
<dbReference type="AlphaFoldDB" id="A0ABD3UZF6"/>
<reference evidence="4 5" key="1">
    <citation type="submission" date="2024-11" db="EMBL/GenBank/DDBJ databases">
        <title>Chromosome-level genome assembly of the freshwater bivalve Anodonta woodiana.</title>
        <authorList>
            <person name="Chen X."/>
        </authorList>
    </citation>
    <scope>NUCLEOTIDE SEQUENCE [LARGE SCALE GENOMIC DNA]</scope>
    <source>
        <strain evidence="4">MN2024</strain>
        <tissue evidence="4">Gills</tissue>
    </source>
</reference>
<dbReference type="InterPro" id="IPR050776">
    <property type="entry name" value="Ank_Repeat/CDKN_Inhibitor"/>
</dbReference>
<protein>
    <recommendedName>
        <fullName evidence="6">Ankyrin repeat protein</fullName>
    </recommendedName>
</protein>
<dbReference type="EMBL" id="JBJQND010000014">
    <property type="protein sequence ID" value="KAL3854825.1"/>
    <property type="molecule type" value="Genomic_DNA"/>
</dbReference>
<feature type="repeat" description="ANK" evidence="3">
    <location>
        <begin position="113"/>
        <end position="139"/>
    </location>
</feature>
<evidence type="ECO:0000256" key="3">
    <source>
        <dbReference type="PROSITE-ProRule" id="PRU00023"/>
    </source>
</evidence>
<evidence type="ECO:0008006" key="6">
    <source>
        <dbReference type="Google" id="ProtNLM"/>
    </source>
</evidence>
<keyword evidence="5" id="KW-1185">Reference proteome</keyword>
<proteinExistence type="predicted"/>
<dbReference type="InterPro" id="IPR036770">
    <property type="entry name" value="Ankyrin_rpt-contain_sf"/>
</dbReference>
<organism evidence="4 5">
    <name type="scientific">Sinanodonta woodiana</name>
    <name type="common">Chinese pond mussel</name>
    <name type="synonym">Anodonta woodiana</name>
    <dbReference type="NCBI Taxonomy" id="1069815"/>
    <lineage>
        <taxon>Eukaryota</taxon>
        <taxon>Metazoa</taxon>
        <taxon>Spiralia</taxon>
        <taxon>Lophotrochozoa</taxon>
        <taxon>Mollusca</taxon>
        <taxon>Bivalvia</taxon>
        <taxon>Autobranchia</taxon>
        <taxon>Heteroconchia</taxon>
        <taxon>Palaeoheterodonta</taxon>
        <taxon>Unionida</taxon>
        <taxon>Unionoidea</taxon>
        <taxon>Unionidae</taxon>
        <taxon>Unioninae</taxon>
        <taxon>Sinanodonta</taxon>
    </lineage>
</organism>
<dbReference type="InterPro" id="IPR002110">
    <property type="entry name" value="Ankyrin_rpt"/>
</dbReference>
<keyword evidence="1" id="KW-0677">Repeat</keyword>
<dbReference type="SUPFAM" id="SSF48403">
    <property type="entry name" value="Ankyrin repeat"/>
    <property type="match status" value="1"/>
</dbReference>
<dbReference type="PROSITE" id="PS50297">
    <property type="entry name" value="ANK_REP_REGION"/>
    <property type="match status" value="5"/>
</dbReference>
<dbReference type="PANTHER" id="PTHR24201">
    <property type="entry name" value="ANK_REP_REGION DOMAIN-CONTAINING PROTEIN"/>
    <property type="match status" value="1"/>
</dbReference>
<gene>
    <name evidence="4" type="ORF">ACJMK2_014068</name>
</gene>
<feature type="repeat" description="ANK" evidence="3">
    <location>
        <begin position="46"/>
        <end position="72"/>
    </location>
</feature>
<feature type="repeat" description="ANK" evidence="3">
    <location>
        <begin position="247"/>
        <end position="271"/>
    </location>
</feature>
<evidence type="ECO:0000313" key="5">
    <source>
        <dbReference type="Proteomes" id="UP001634394"/>
    </source>
</evidence>
<feature type="repeat" description="ANK" evidence="3">
    <location>
        <begin position="180"/>
        <end position="206"/>
    </location>
</feature>
<comment type="caution">
    <text evidence="4">The sequence shown here is derived from an EMBL/GenBank/DDBJ whole genome shotgun (WGS) entry which is preliminary data.</text>
</comment>
<name>A0ABD3UZF6_SINWO</name>
<keyword evidence="2 3" id="KW-0040">ANK repeat</keyword>
<dbReference type="PROSITE" id="PS50088">
    <property type="entry name" value="ANK_REPEAT"/>
    <property type="match status" value="5"/>
</dbReference>
<evidence type="ECO:0000256" key="1">
    <source>
        <dbReference type="ARBA" id="ARBA00022737"/>
    </source>
</evidence>
<evidence type="ECO:0000313" key="4">
    <source>
        <dbReference type="EMBL" id="KAL3854825.1"/>
    </source>
</evidence>
<feature type="repeat" description="ANK" evidence="3">
    <location>
        <begin position="146"/>
        <end position="168"/>
    </location>
</feature>
<sequence>MHDITPWCKTVKGETLLHRACINGQLKRTRYLIETYPEMLHMVDNFKRTPAHHAAVRGNVSVLQYLIEQGTNPWCRTSEEETFLHTACIEGELDMTKYLVGMYPKMLYDMDRNKYTPAHHAAVSGSVDVLRYLIDHCADPWCLTAEGETLLHIACLYGQLEIAEYLVQLDPQMLHEVDNSNSTPAHHAAANGNVAVLRYILNSGANPWCRTSEEETLLHRSCIKGELEMIKYLVETYPKMLHERDKSKNTPAHYAAESGNVAVLTYLIDSGIRHLSKTLCCTEHA</sequence>
<dbReference type="Gene3D" id="1.25.40.20">
    <property type="entry name" value="Ankyrin repeat-containing domain"/>
    <property type="match status" value="1"/>
</dbReference>